<dbReference type="InterPro" id="IPR044999">
    <property type="entry name" value="CbbY-like"/>
</dbReference>
<protein>
    <submittedName>
        <fullName evidence="1">HAD superfamily hydrolase (TIGR01509 family)</fullName>
    </submittedName>
</protein>
<dbReference type="GO" id="GO:0016787">
    <property type="term" value="F:hydrolase activity"/>
    <property type="evidence" value="ECO:0007669"/>
    <property type="project" value="UniProtKB-KW"/>
</dbReference>
<dbReference type="PANTHER" id="PTHR42896">
    <property type="entry name" value="XYLULOSE-1,5-BISPHOSPHATE (XUBP) PHOSPHATASE"/>
    <property type="match status" value="1"/>
</dbReference>
<dbReference type="InterPro" id="IPR023198">
    <property type="entry name" value="PGP-like_dom2"/>
</dbReference>
<dbReference type="Pfam" id="PF00702">
    <property type="entry name" value="Hydrolase"/>
    <property type="match status" value="1"/>
</dbReference>
<dbReference type="Gene3D" id="1.10.150.240">
    <property type="entry name" value="Putative phosphatase, domain 2"/>
    <property type="match status" value="1"/>
</dbReference>
<dbReference type="EMBL" id="QNRK01000011">
    <property type="protein sequence ID" value="RBP13765.1"/>
    <property type="molecule type" value="Genomic_DNA"/>
</dbReference>
<organism evidence="1 2">
    <name type="scientific">Roseiarcus fermentans</name>
    <dbReference type="NCBI Taxonomy" id="1473586"/>
    <lineage>
        <taxon>Bacteria</taxon>
        <taxon>Pseudomonadati</taxon>
        <taxon>Pseudomonadota</taxon>
        <taxon>Alphaproteobacteria</taxon>
        <taxon>Hyphomicrobiales</taxon>
        <taxon>Roseiarcaceae</taxon>
        <taxon>Roseiarcus</taxon>
    </lineage>
</organism>
<keyword evidence="1" id="KW-0378">Hydrolase</keyword>
<dbReference type="Proteomes" id="UP000253529">
    <property type="component" value="Unassembled WGS sequence"/>
</dbReference>
<evidence type="ECO:0000313" key="2">
    <source>
        <dbReference type="Proteomes" id="UP000253529"/>
    </source>
</evidence>
<dbReference type="InterPro" id="IPR006439">
    <property type="entry name" value="HAD-SF_hydro_IA"/>
</dbReference>
<reference evidence="1 2" key="1">
    <citation type="submission" date="2018-06" db="EMBL/GenBank/DDBJ databases">
        <title>Genomic Encyclopedia of Type Strains, Phase IV (KMG-IV): sequencing the most valuable type-strain genomes for metagenomic binning, comparative biology and taxonomic classification.</title>
        <authorList>
            <person name="Goeker M."/>
        </authorList>
    </citation>
    <scope>NUCLEOTIDE SEQUENCE [LARGE SCALE GENOMIC DNA]</scope>
    <source>
        <strain evidence="1 2">DSM 24875</strain>
    </source>
</reference>
<evidence type="ECO:0000313" key="1">
    <source>
        <dbReference type="EMBL" id="RBP13765.1"/>
    </source>
</evidence>
<proteinExistence type="predicted"/>
<dbReference type="PANTHER" id="PTHR42896:SF2">
    <property type="entry name" value="CBBY-LIKE PROTEIN"/>
    <property type="match status" value="1"/>
</dbReference>
<dbReference type="InterPro" id="IPR036412">
    <property type="entry name" value="HAD-like_sf"/>
</dbReference>
<sequence length="228" mass="24490">MGPIRALIFDVDGTLAETEEAHRAAFNAVFANEKLGWTWDVDRYRDLLRTTGGKERIARYLAEEGLGLPPERIAALHRMKNDVYMEIVRGGGAPLRPGVADLIAEARDAGLRLAICTTTSRVNVETLLDVALGPDERALFSPIVAGEDVAAKKPAPDAYVLAVARLGLPAAQCLALEDSRNGVLAAVAAGVAVVACPSLYTAQETFVGALAVVDDWRRLDWRSLAQSR</sequence>
<accession>A0A366FJ54</accession>
<dbReference type="InterPro" id="IPR023214">
    <property type="entry name" value="HAD_sf"/>
</dbReference>
<dbReference type="SUPFAM" id="SSF56784">
    <property type="entry name" value="HAD-like"/>
    <property type="match status" value="1"/>
</dbReference>
<dbReference type="OrthoDB" id="9782449at2"/>
<dbReference type="SFLD" id="SFLDS00003">
    <property type="entry name" value="Haloacid_Dehalogenase"/>
    <property type="match status" value="1"/>
</dbReference>
<dbReference type="PRINTS" id="PR00413">
    <property type="entry name" value="HADHALOGNASE"/>
</dbReference>
<dbReference type="AlphaFoldDB" id="A0A366FJ54"/>
<dbReference type="SFLD" id="SFLDG01129">
    <property type="entry name" value="C1.5:_HAD__Beta-PGM__Phosphata"/>
    <property type="match status" value="1"/>
</dbReference>
<keyword evidence="2" id="KW-1185">Reference proteome</keyword>
<dbReference type="Gene3D" id="3.40.50.1000">
    <property type="entry name" value="HAD superfamily/HAD-like"/>
    <property type="match status" value="1"/>
</dbReference>
<name>A0A366FJ54_9HYPH</name>
<gene>
    <name evidence="1" type="ORF">DFR50_11127</name>
</gene>
<dbReference type="RefSeq" id="WP_113889326.1">
    <property type="nucleotide sequence ID" value="NZ_QNRK01000011.1"/>
</dbReference>
<dbReference type="NCBIfam" id="TIGR01509">
    <property type="entry name" value="HAD-SF-IA-v3"/>
    <property type="match status" value="1"/>
</dbReference>
<comment type="caution">
    <text evidence="1">The sequence shown here is derived from an EMBL/GenBank/DDBJ whole genome shotgun (WGS) entry which is preliminary data.</text>
</comment>